<evidence type="ECO:0000256" key="2">
    <source>
        <dbReference type="ARBA" id="ARBA00022525"/>
    </source>
</evidence>
<name>A0AAY5EGN8_ELEEL</name>
<dbReference type="Gene3D" id="4.10.800.10">
    <property type="entry name" value="Thyroglobulin type-1"/>
    <property type="match status" value="1"/>
</dbReference>
<reference evidence="10" key="2">
    <citation type="submission" date="2025-08" db="UniProtKB">
        <authorList>
            <consortium name="Ensembl"/>
        </authorList>
    </citation>
    <scope>IDENTIFICATION</scope>
</reference>
<evidence type="ECO:0000256" key="7">
    <source>
        <dbReference type="SAM" id="MobiDB-lite"/>
    </source>
</evidence>
<keyword evidence="8" id="KW-0812">Transmembrane</keyword>
<evidence type="ECO:0000256" key="1">
    <source>
        <dbReference type="ARBA" id="ARBA00004613"/>
    </source>
</evidence>
<evidence type="ECO:0000313" key="11">
    <source>
        <dbReference type="Proteomes" id="UP000314983"/>
    </source>
</evidence>
<dbReference type="InterPro" id="IPR015386">
    <property type="entry name" value="MHC_II-assoc_invar/CLIP_MHC-bd"/>
</dbReference>
<keyword evidence="4 5" id="KW-1015">Disulfide bond</keyword>
<keyword evidence="8" id="KW-1133">Transmembrane helix</keyword>
<dbReference type="InterPro" id="IPR000716">
    <property type="entry name" value="Thyroglobulin_1"/>
</dbReference>
<dbReference type="PROSITE" id="PS00484">
    <property type="entry name" value="THYROGLOBULIN_1_1"/>
    <property type="match status" value="1"/>
</dbReference>
<feature type="transmembrane region" description="Helical" evidence="8">
    <location>
        <begin position="32"/>
        <end position="54"/>
    </location>
</feature>
<dbReference type="GO" id="GO:0016020">
    <property type="term" value="C:membrane"/>
    <property type="evidence" value="ECO:0007669"/>
    <property type="project" value="InterPro"/>
</dbReference>
<evidence type="ECO:0000256" key="6">
    <source>
        <dbReference type="PROSITE-ProRule" id="PRU00500"/>
    </source>
</evidence>
<dbReference type="InterPro" id="IPR051950">
    <property type="entry name" value="Dev_reg/Prot_inhib"/>
</dbReference>
<feature type="disulfide bond" evidence="5">
    <location>
        <begin position="208"/>
        <end position="227"/>
    </location>
</feature>
<dbReference type="GO" id="GO:0006955">
    <property type="term" value="P:immune response"/>
    <property type="evidence" value="ECO:0007669"/>
    <property type="project" value="InterPro"/>
</dbReference>
<dbReference type="Pfam" id="PF09307">
    <property type="entry name" value="MHC2-interact"/>
    <property type="match status" value="1"/>
</dbReference>
<feature type="domain" description="Thyroglobulin type-1" evidence="9">
    <location>
        <begin position="168"/>
        <end position="227"/>
    </location>
</feature>
<evidence type="ECO:0000256" key="5">
    <source>
        <dbReference type="PIRSR" id="PIRSR001992-1"/>
    </source>
</evidence>
<gene>
    <name evidence="10" type="primary">cd74a</name>
</gene>
<dbReference type="Pfam" id="PF00086">
    <property type="entry name" value="Thyroglobulin_1"/>
    <property type="match status" value="1"/>
</dbReference>
<reference evidence="10" key="3">
    <citation type="submission" date="2025-09" db="UniProtKB">
        <authorList>
            <consortium name="Ensembl"/>
        </authorList>
    </citation>
    <scope>IDENTIFICATION</scope>
</reference>
<dbReference type="GO" id="GO:0042289">
    <property type="term" value="F:MHC class II protein binding"/>
    <property type="evidence" value="ECO:0007669"/>
    <property type="project" value="InterPro"/>
</dbReference>
<sequence>MENQHNEALLERSASSDTVTQPRNSNAKAFKVAGLTVLACLLLAGQAITAYFVLGQREHISALERGQENMKKELTRRVSAAPKMMHVPMNSMPLLKSLTDDDSVPKGTVPLSKVQSTSFQREGSGLVYGSRLTPKRMQVPMRNLPLETYIMEDKVEEENSEVPMLEVEGKCKLMAQKGVKPGFYAPQCDEQGNYRPLQCWHSTGYCWCVDKDGNEIPGTLSRETRDCGGGEYTTLRRADVCCFKSRQLY</sequence>
<evidence type="ECO:0000256" key="4">
    <source>
        <dbReference type="ARBA" id="ARBA00023157"/>
    </source>
</evidence>
<dbReference type="Proteomes" id="UP000314983">
    <property type="component" value="Chromosome 2"/>
</dbReference>
<keyword evidence="8" id="KW-0472">Membrane</keyword>
<dbReference type="CDD" id="cd00191">
    <property type="entry name" value="TY"/>
    <property type="match status" value="1"/>
</dbReference>
<evidence type="ECO:0000313" key="10">
    <source>
        <dbReference type="Ensembl" id="ENSEEEP00000055587.1"/>
    </source>
</evidence>
<dbReference type="GO" id="GO:0006886">
    <property type="term" value="P:intracellular protein transport"/>
    <property type="evidence" value="ECO:0007669"/>
    <property type="project" value="InterPro"/>
</dbReference>
<organism evidence="10 11">
    <name type="scientific">Electrophorus electricus</name>
    <name type="common">Electric eel</name>
    <name type="synonym">Gymnotus electricus</name>
    <dbReference type="NCBI Taxonomy" id="8005"/>
    <lineage>
        <taxon>Eukaryota</taxon>
        <taxon>Metazoa</taxon>
        <taxon>Chordata</taxon>
        <taxon>Craniata</taxon>
        <taxon>Vertebrata</taxon>
        <taxon>Euteleostomi</taxon>
        <taxon>Actinopterygii</taxon>
        <taxon>Neopterygii</taxon>
        <taxon>Teleostei</taxon>
        <taxon>Ostariophysi</taxon>
        <taxon>Gymnotiformes</taxon>
        <taxon>Gymnotoidei</taxon>
        <taxon>Gymnotidae</taxon>
        <taxon>Electrophorus</taxon>
    </lineage>
</organism>
<keyword evidence="2" id="KW-0964">Secreted</keyword>
<evidence type="ECO:0000256" key="3">
    <source>
        <dbReference type="ARBA" id="ARBA00022737"/>
    </source>
</evidence>
<dbReference type="PIRSF" id="PIRSF001992">
    <property type="entry name" value="CD74_antigen"/>
    <property type="match status" value="1"/>
</dbReference>
<keyword evidence="3" id="KW-0677">Repeat</keyword>
<dbReference type="GO" id="GO:0005615">
    <property type="term" value="C:extracellular space"/>
    <property type="evidence" value="ECO:0007669"/>
    <property type="project" value="TreeGrafter"/>
</dbReference>
<dbReference type="SMART" id="SM00211">
    <property type="entry name" value="TY"/>
    <property type="match status" value="1"/>
</dbReference>
<reference evidence="10 11" key="1">
    <citation type="submission" date="2020-05" db="EMBL/GenBank/DDBJ databases">
        <title>Electrophorus electricus (electric eel) genome, fEleEle1, primary haplotype.</title>
        <authorList>
            <person name="Myers G."/>
            <person name="Meyer A."/>
            <person name="Fedrigo O."/>
            <person name="Formenti G."/>
            <person name="Rhie A."/>
            <person name="Tracey A."/>
            <person name="Sims Y."/>
            <person name="Jarvis E.D."/>
        </authorList>
    </citation>
    <scope>NUCLEOTIDE SEQUENCE [LARGE SCALE GENOMIC DNA]</scope>
</reference>
<dbReference type="AlphaFoldDB" id="A0AAY5EGN8"/>
<comment type="caution">
    <text evidence="6">Lacks conserved residue(s) required for the propagation of feature annotation.</text>
</comment>
<accession>A0AAY5EGN8</accession>
<dbReference type="GO" id="GO:0019882">
    <property type="term" value="P:antigen processing and presentation"/>
    <property type="evidence" value="ECO:0007669"/>
    <property type="project" value="InterPro"/>
</dbReference>
<dbReference type="GeneTree" id="ENSGT00390000008961"/>
<feature type="compositionally biased region" description="Polar residues" evidence="7">
    <location>
        <begin position="13"/>
        <end position="22"/>
    </location>
</feature>
<dbReference type="InterPro" id="IPR043530">
    <property type="entry name" value="CD74_antigen"/>
</dbReference>
<feature type="disulfide bond" evidence="5 6">
    <location>
        <begin position="199"/>
        <end position="206"/>
    </location>
</feature>
<feature type="compositionally biased region" description="Basic and acidic residues" evidence="7">
    <location>
        <begin position="1"/>
        <end position="10"/>
    </location>
</feature>
<dbReference type="PANTHER" id="PTHR12352:SF3">
    <property type="entry name" value="NIDOGEN-2"/>
    <property type="match status" value="1"/>
</dbReference>
<proteinExistence type="predicted"/>
<dbReference type="InterPro" id="IPR036857">
    <property type="entry name" value="Thyroglobulin_1_sf"/>
</dbReference>
<feature type="region of interest" description="Disordered" evidence="7">
    <location>
        <begin position="1"/>
        <end position="22"/>
    </location>
</feature>
<dbReference type="PROSITE" id="PS51162">
    <property type="entry name" value="THYROGLOBULIN_1_2"/>
    <property type="match status" value="1"/>
</dbReference>
<dbReference type="PANTHER" id="PTHR12352">
    <property type="entry name" value="SECRETED MODULAR CALCIUM-BINDING PROTEIN"/>
    <property type="match status" value="1"/>
</dbReference>
<comment type="subcellular location">
    <subcellularLocation>
        <location evidence="1">Secreted</location>
    </subcellularLocation>
</comment>
<keyword evidence="11" id="KW-1185">Reference proteome</keyword>
<dbReference type="SUPFAM" id="SSF57610">
    <property type="entry name" value="Thyroglobulin type-1 domain"/>
    <property type="match status" value="1"/>
</dbReference>
<evidence type="ECO:0000256" key="8">
    <source>
        <dbReference type="SAM" id="Phobius"/>
    </source>
</evidence>
<evidence type="ECO:0000259" key="9">
    <source>
        <dbReference type="PROSITE" id="PS51162"/>
    </source>
</evidence>
<feature type="disulfide bond" evidence="5">
    <location>
        <begin position="171"/>
        <end position="188"/>
    </location>
</feature>
<dbReference type="Ensembl" id="ENSEEET00000056814.1">
    <property type="protein sequence ID" value="ENSEEEP00000055587.1"/>
    <property type="gene ID" value="ENSEEEG00000014768.2"/>
</dbReference>
<protein>
    <recommendedName>
        <fullName evidence="9">Thyroglobulin type-1 domain-containing protein</fullName>
    </recommendedName>
</protein>
<dbReference type="GO" id="GO:0035718">
    <property type="term" value="F:macrophage migration inhibitory factor binding"/>
    <property type="evidence" value="ECO:0007669"/>
    <property type="project" value="InterPro"/>
</dbReference>